<dbReference type="EMBL" id="LR796730">
    <property type="protein sequence ID" value="CAB4162036.1"/>
    <property type="molecule type" value="Genomic_DNA"/>
</dbReference>
<gene>
    <name evidence="1" type="ORF">UFOVP780_10</name>
</gene>
<name>A0A6J5NWP7_9CAUD</name>
<accession>A0A6J5NWP7</accession>
<proteinExistence type="predicted"/>
<evidence type="ECO:0000313" key="1">
    <source>
        <dbReference type="EMBL" id="CAB4162036.1"/>
    </source>
</evidence>
<reference evidence="1" key="1">
    <citation type="submission" date="2020-04" db="EMBL/GenBank/DDBJ databases">
        <authorList>
            <person name="Chiriac C."/>
            <person name="Salcher M."/>
            <person name="Ghai R."/>
            <person name="Kavagutti S V."/>
        </authorList>
    </citation>
    <scope>NUCLEOTIDE SEQUENCE</scope>
</reference>
<organism evidence="1">
    <name type="scientific">uncultured Caudovirales phage</name>
    <dbReference type="NCBI Taxonomy" id="2100421"/>
    <lineage>
        <taxon>Viruses</taxon>
        <taxon>Duplodnaviria</taxon>
        <taxon>Heunggongvirae</taxon>
        <taxon>Uroviricota</taxon>
        <taxon>Caudoviricetes</taxon>
        <taxon>Peduoviridae</taxon>
        <taxon>Maltschvirus</taxon>
        <taxon>Maltschvirus maltsch</taxon>
    </lineage>
</organism>
<sequence>MLNSYRTVIERLRQFADGHFILKKFYHGQIDAADLDKEPMYPLMHVICNEISPSEGILDYQLSVRFADIGRDKEDKTEHQKEIISDMNRIALHLISEVQNGQILFGDDAEIVDQRASILPFAEEFMHRLTGVQLDFTLRLPYDWSACDIPADYSPNISDNPEVGGGVLTKIGVYNDGAFVGYTSFLDFSDDFIATVNGNKIEIVFLGGGGGAGTLQETTDNGNTTTNDIQLIDAAEVIFGAGGGVLLDNGSRLREGTIDAGTGGSKGIAQICGVGYELKWEAGSQYVMNGNGDSIREVNYKFNIAPTANDDITKGYYVGSRWVLDNGDIYVCTDSTLTAAVWQIETYSDWNATSGSKEILNKPTIPTSTSELTNDGEDGTNPFITALDIPSLTGYVPYTGATTDVDLGTHNLTADHIALNVNPSGAGFVVGATEWNNTIGSSQTLLKGGNVTLKNGVDLVARIVNKVTPNTTLTKANYQAVRVSGATGGRLSVELARADSDTNSADTIGLVCETIATNQEGFIITVGQLLDINTTGSLQGETWVDGDVLYLSPTTAGRITKVKPTGAGHIVVIGYVEYAHAINGAIYVKVMNGWELDELHDVDIVSPTNNQGLIYNSTSGLWENKDIPSADWSILSLTETSARYDNYAPTGWNDEKVISINANYTDKIQVYSGIAGGYAGRMVTIQNSSTDNLMILEQNSTNSTAANRFRFQGRSAYFLFPSEQITLLHNGTDWGVLSSNLKNGHMTFDDMLGAPNAGSPTTYFGETTIGSASGTGAIIRNDDTMIGGFGTIGLTTGTVATNSVTLKSMGRSGYYQSGGTYSKYCVVSRIRLNQLPTAAQDFTFGVGISAGSNSTGITTSGSMSWYASNGNAFWRNYSANTANTLITDTTTSLAVTTNAIVLGTYHPNTLGDCVFFYSSDGGMTYAVSSRFVRVSNNYAGAPVVGVNKLVGTTSIVTTVDYVGITCKGGVI</sequence>
<protein>
    <submittedName>
        <fullName evidence="1">Uncharacterized protein</fullName>
    </submittedName>
</protein>